<evidence type="ECO:0000313" key="4">
    <source>
        <dbReference type="Proteomes" id="UP000002051"/>
    </source>
</evidence>
<keyword evidence="1" id="KW-1133">Transmembrane helix</keyword>
<accession>G7IGK2</accession>
<evidence type="ECO:0000313" key="2">
    <source>
        <dbReference type="EMBL" id="AES65767.1"/>
    </source>
</evidence>
<protein>
    <submittedName>
        <fullName evidence="2">NAD(P)H-quinone oxidoreductase chain 4</fullName>
    </submittedName>
</protein>
<dbReference type="GO" id="GO:0008137">
    <property type="term" value="F:NADH dehydrogenase (ubiquinone) activity"/>
    <property type="evidence" value="ECO:0007669"/>
    <property type="project" value="InterPro"/>
</dbReference>
<evidence type="ECO:0000256" key="1">
    <source>
        <dbReference type="SAM" id="Phobius"/>
    </source>
</evidence>
<name>G7IGK2_MEDTR</name>
<dbReference type="AlphaFoldDB" id="G7IGK2"/>
<keyword evidence="1" id="KW-0472">Membrane</keyword>
<reference evidence="2 4" key="1">
    <citation type="journal article" date="2011" name="Nature">
        <title>The Medicago genome provides insight into the evolution of rhizobial symbioses.</title>
        <authorList>
            <person name="Young N.D."/>
            <person name="Debelle F."/>
            <person name="Oldroyd G.E."/>
            <person name="Geurts R."/>
            <person name="Cannon S.B."/>
            <person name="Udvardi M.K."/>
            <person name="Benedito V.A."/>
            <person name="Mayer K.F."/>
            <person name="Gouzy J."/>
            <person name="Schoof H."/>
            <person name="Van de Peer Y."/>
            <person name="Proost S."/>
            <person name="Cook D.R."/>
            <person name="Meyers B.C."/>
            <person name="Spannagl M."/>
            <person name="Cheung F."/>
            <person name="De Mita S."/>
            <person name="Krishnakumar V."/>
            <person name="Gundlach H."/>
            <person name="Zhou S."/>
            <person name="Mudge J."/>
            <person name="Bharti A.K."/>
            <person name="Murray J.D."/>
            <person name="Naoumkina M.A."/>
            <person name="Rosen B."/>
            <person name="Silverstein K.A."/>
            <person name="Tang H."/>
            <person name="Rombauts S."/>
            <person name="Zhao P.X."/>
            <person name="Zhou P."/>
            <person name="Barbe V."/>
            <person name="Bardou P."/>
            <person name="Bechner M."/>
            <person name="Bellec A."/>
            <person name="Berger A."/>
            <person name="Berges H."/>
            <person name="Bidwell S."/>
            <person name="Bisseling T."/>
            <person name="Choisne N."/>
            <person name="Couloux A."/>
            <person name="Denny R."/>
            <person name="Deshpande S."/>
            <person name="Dai X."/>
            <person name="Doyle J.J."/>
            <person name="Dudez A.M."/>
            <person name="Farmer A.D."/>
            <person name="Fouteau S."/>
            <person name="Franken C."/>
            <person name="Gibelin C."/>
            <person name="Gish J."/>
            <person name="Goldstein S."/>
            <person name="Gonzalez A.J."/>
            <person name="Green P.J."/>
            <person name="Hallab A."/>
            <person name="Hartog M."/>
            <person name="Hua A."/>
            <person name="Humphray S.J."/>
            <person name="Jeong D.H."/>
            <person name="Jing Y."/>
            <person name="Jocker A."/>
            <person name="Kenton S.M."/>
            <person name="Kim D.J."/>
            <person name="Klee K."/>
            <person name="Lai H."/>
            <person name="Lang C."/>
            <person name="Lin S."/>
            <person name="Macmil S.L."/>
            <person name="Magdelenat G."/>
            <person name="Matthews L."/>
            <person name="McCorrison J."/>
            <person name="Monaghan E.L."/>
            <person name="Mun J.H."/>
            <person name="Najar F.Z."/>
            <person name="Nicholson C."/>
            <person name="Noirot C."/>
            <person name="O'Bleness M."/>
            <person name="Paule C.R."/>
            <person name="Poulain J."/>
            <person name="Prion F."/>
            <person name="Qin B."/>
            <person name="Qu C."/>
            <person name="Retzel E.F."/>
            <person name="Riddle C."/>
            <person name="Sallet E."/>
            <person name="Samain S."/>
            <person name="Samson N."/>
            <person name="Sanders I."/>
            <person name="Saurat O."/>
            <person name="Scarpelli C."/>
            <person name="Schiex T."/>
            <person name="Segurens B."/>
            <person name="Severin A.J."/>
            <person name="Sherrier D.J."/>
            <person name="Shi R."/>
            <person name="Sims S."/>
            <person name="Singer S.R."/>
            <person name="Sinharoy S."/>
            <person name="Sterck L."/>
            <person name="Viollet A."/>
            <person name="Wang B.B."/>
            <person name="Wang K."/>
            <person name="Wang M."/>
            <person name="Wang X."/>
            <person name="Warfsmann J."/>
            <person name="Weissenbach J."/>
            <person name="White D.D."/>
            <person name="White J.D."/>
            <person name="Wiley G.B."/>
            <person name="Wincker P."/>
            <person name="Xing Y."/>
            <person name="Yang L."/>
            <person name="Yao Z."/>
            <person name="Ying F."/>
            <person name="Zhai J."/>
            <person name="Zhou L."/>
            <person name="Zuber A."/>
            <person name="Denarie J."/>
            <person name="Dixon R.A."/>
            <person name="May G.D."/>
            <person name="Schwartz D.C."/>
            <person name="Rogers J."/>
            <person name="Quetier F."/>
            <person name="Town C.D."/>
            <person name="Roe B.A."/>
        </authorList>
    </citation>
    <scope>NUCLEOTIDE SEQUENCE [LARGE SCALE GENOMIC DNA]</scope>
    <source>
        <strain evidence="2">A17</strain>
        <strain evidence="3 4">cv. Jemalong A17</strain>
    </source>
</reference>
<reference evidence="3" key="3">
    <citation type="submission" date="2015-04" db="UniProtKB">
        <authorList>
            <consortium name="EnsemblPlants"/>
        </authorList>
    </citation>
    <scope>IDENTIFICATION</scope>
    <source>
        <strain evidence="3">cv. Jemalong A17</strain>
    </source>
</reference>
<dbReference type="EMBL" id="CM001218">
    <property type="protein sequence ID" value="AES65767.1"/>
    <property type="molecule type" value="Genomic_DNA"/>
</dbReference>
<dbReference type="HOGENOM" id="CLU_1221281_0_0_1"/>
<dbReference type="Proteomes" id="UP000002051">
    <property type="component" value="Chromosome 2"/>
</dbReference>
<reference evidence="2 4" key="2">
    <citation type="journal article" date="2014" name="BMC Genomics">
        <title>An improved genome release (version Mt4.0) for the model legume Medicago truncatula.</title>
        <authorList>
            <person name="Tang H."/>
            <person name="Krishnakumar V."/>
            <person name="Bidwell S."/>
            <person name="Rosen B."/>
            <person name="Chan A."/>
            <person name="Zhou S."/>
            <person name="Gentzbittel L."/>
            <person name="Childs K.L."/>
            <person name="Yandell M."/>
            <person name="Gundlach H."/>
            <person name="Mayer K.F."/>
            <person name="Schwartz D.C."/>
            <person name="Town C.D."/>
        </authorList>
    </citation>
    <scope>GENOME REANNOTATION</scope>
    <source>
        <strain evidence="3 4">cv. Jemalong A17</strain>
    </source>
</reference>
<organism evidence="2 4">
    <name type="scientific">Medicago truncatula</name>
    <name type="common">Barrel medic</name>
    <name type="synonym">Medicago tribuloides</name>
    <dbReference type="NCBI Taxonomy" id="3880"/>
    <lineage>
        <taxon>Eukaryota</taxon>
        <taxon>Viridiplantae</taxon>
        <taxon>Streptophyta</taxon>
        <taxon>Embryophyta</taxon>
        <taxon>Tracheophyta</taxon>
        <taxon>Spermatophyta</taxon>
        <taxon>Magnoliopsida</taxon>
        <taxon>eudicotyledons</taxon>
        <taxon>Gunneridae</taxon>
        <taxon>Pentapetalae</taxon>
        <taxon>rosids</taxon>
        <taxon>fabids</taxon>
        <taxon>Fabales</taxon>
        <taxon>Fabaceae</taxon>
        <taxon>Papilionoideae</taxon>
        <taxon>50 kb inversion clade</taxon>
        <taxon>NPAAA clade</taxon>
        <taxon>Hologalegina</taxon>
        <taxon>IRL clade</taxon>
        <taxon>Trifolieae</taxon>
        <taxon>Medicago</taxon>
    </lineage>
</organism>
<keyword evidence="4" id="KW-1185">Reference proteome</keyword>
<dbReference type="GO" id="GO:0009060">
    <property type="term" value="P:aerobic respiration"/>
    <property type="evidence" value="ECO:0000318"/>
    <property type="project" value="GO_Central"/>
</dbReference>
<dbReference type="PaxDb" id="3880-AES65767"/>
<dbReference type="InterPro" id="IPR003918">
    <property type="entry name" value="NADH_UbQ_OxRdtase"/>
</dbReference>
<dbReference type="PANTHER" id="PTHR43507:SF21">
    <property type="entry name" value="NAD(P)H-QUINONE OXIDOREDUCTASE CHAIN 4, CHLOROPLASTIC"/>
    <property type="match status" value="1"/>
</dbReference>
<evidence type="ECO:0000313" key="3">
    <source>
        <dbReference type="EnsemblPlants" id="AES65767"/>
    </source>
</evidence>
<feature type="transmembrane region" description="Helical" evidence="1">
    <location>
        <begin position="203"/>
        <end position="221"/>
    </location>
</feature>
<proteinExistence type="predicted"/>
<sequence>MRFFFSSKNCPDKTDKAAKLMNSLQHLKGDLESLYYANEEIIFALQNSSFDERSPIESRDNEYFPIYSCKEIGSIVPTPPLPCVEVHVLCVKIFSFYEGHNLHGRQCSNNNDKYKSSLLIVASCILPLVLHELEAYGLVQINMELFTHAHSIFCPWLMILGSTQIIYAASTSLGGMTISMPIIFTIFIILSMTSFALSGMSDFVAELIVFFGIITSQKYLFMMKILS</sequence>
<dbReference type="eggNOG" id="KOG4845">
    <property type="taxonomic scope" value="Eukaryota"/>
</dbReference>
<gene>
    <name evidence="2" type="ordered locus">MTR_2g048620</name>
</gene>
<dbReference type="GO" id="GO:0048039">
    <property type="term" value="F:ubiquinone binding"/>
    <property type="evidence" value="ECO:0000318"/>
    <property type="project" value="GO_Central"/>
</dbReference>
<dbReference type="PANTHER" id="PTHR43507">
    <property type="entry name" value="NADH-UBIQUINONE OXIDOREDUCTASE CHAIN 4"/>
    <property type="match status" value="1"/>
</dbReference>
<dbReference type="GO" id="GO:0042773">
    <property type="term" value="P:ATP synthesis coupled electron transport"/>
    <property type="evidence" value="ECO:0007669"/>
    <property type="project" value="InterPro"/>
</dbReference>
<dbReference type="GO" id="GO:0015990">
    <property type="term" value="P:electron transport coupled proton transport"/>
    <property type="evidence" value="ECO:0000318"/>
    <property type="project" value="GO_Central"/>
</dbReference>
<dbReference type="EnsemblPlants" id="AES65767">
    <property type="protein sequence ID" value="AES65767"/>
    <property type="gene ID" value="MTR_2g048620"/>
</dbReference>
<keyword evidence="1" id="KW-0812">Transmembrane</keyword>
<dbReference type="STRING" id="3880.G7IGK2"/>